<comment type="caution">
    <text evidence="1">The sequence shown here is derived from an EMBL/GenBank/DDBJ whole genome shotgun (WGS) entry which is preliminary data.</text>
</comment>
<name>A0AAN4ZS47_9BILA</name>
<dbReference type="Proteomes" id="UP001328107">
    <property type="component" value="Unassembled WGS sequence"/>
</dbReference>
<protein>
    <submittedName>
        <fullName evidence="1">Uncharacterized protein</fullName>
    </submittedName>
</protein>
<gene>
    <name evidence="1" type="ORF">PMAYCL1PPCAC_12970</name>
</gene>
<dbReference type="EMBL" id="BTRK01000003">
    <property type="protein sequence ID" value="GMR42775.1"/>
    <property type="molecule type" value="Genomic_DNA"/>
</dbReference>
<proteinExistence type="predicted"/>
<keyword evidence="2" id="KW-1185">Reference proteome</keyword>
<evidence type="ECO:0000313" key="1">
    <source>
        <dbReference type="EMBL" id="GMR42775.1"/>
    </source>
</evidence>
<accession>A0AAN4ZS47</accession>
<dbReference type="AlphaFoldDB" id="A0AAN4ZS47"/>
<feature type="non-terminal residue" evidence="1">
    <location>
        <position position="161"/>
    </location>
</feature>
<reference evidence="2" key="1">
    <citation type="submission" date="2022-10" db="EMBL/GenBank/DDBJ databases">
        <title>Genome assembly of Pristionchus species.</title>
        <authorList>
            <person name="Yoshida K."/>
            <person name="Sommer R.J."/>
        </authorList>
    </citation>
    <scope>NUCLEOTIDE SEQUENCE [LARGE SCALE GENOMIC DNA]</scope>
    <source>
        <strain evidence="2">RS5460</strain>
    </source>
</reference>
<evidence type="ECO:0000313" key="2">
    <source>
        <dbReference type="Proteomes" id="UP001328107"/>
    </source>
</evidence>
<organism evidence="1 2">
    <name type="scientific">Pristionchus mayeri</name>
    <dbReference type="NCBI Taxonomy" id="1317129"/>
    <lineage>
        <taxon>Eukaryota</taxon>
        <taxon>Metazoa</taxon>
        <taxon>Ecdysozoa</taxon>
        <taxon>Nematoda</taxon>
        <taxon>Chromadorea</taxon>
        <taxon>Rhabditida</taxon>
        <taxon>Rhabditina</taxon>
        <taxon>Diplogasteromorpha</taxon>
        <taxon>Diplogasteroidea</taxon>
        <taxon>Neodiplogasteridae</taxon>
        <taxon>Pristionchus</taxon>
    </lineage>
</organism>
<sequence length="161" mass="17716">MATVIIQMYKYYNFKNHMLYSSLALSARASSKRSLPNSLRLASILSPSIVINVITCSDRFTCSFPTITDTFPSGFSISFFVPFNFSLRKDNNRRRSSLLISLLFSTPSTRPLLCALAMSEDTVAAIFRSIEQSADNRRALEIASQSTSSCVSFIAVAGGIS</sequence>